<dbReference type="GO" id="GO:0005813">
    <property type="term" value="C:centrosome"/>
    <property type="evidence" value="ECO:0007669"/>
    <property type="project" value="UniProtKB-SubCell"/>
</dbReference>
<dbReference type="PROSITE" id="PS51777">
    <property type="entry name" value="RH2"/>
    <property type="match status" value="1"/>
</dbReference>
<feature type="region of interest" description="Disordered" evidence="14">
    <location>
        <begin position="1"/>
        <end position="29"/>
    </location>
</feature>
<evidence type="ECO:0000256" key="4">
    <source>
        <dbReference type="ARBA" id="ARBA00022448"/>
    </source>
</evidence>
<keyword evidence="8" id="KW-0969">Cilium</keyword>
<dbReference type="Ensembl" id="ENSCHIT00010028066.1">
    <property type="protein sequence ID" value="ENSCHIP00010019965.1"/>
    <property type="gene ID" value="ENSCHIG00010014694.1"/>
</dbReference>
<dbReference type="Pfam" id="PF11461">
    <property type="entry name" value="RILP"/>
    <property type="match status" value="1"/>
</dbReference>
<feature type="coiled-coil region" evidence="13">
    <location>
        <begin position="67"/>
        <end position="101"/>
    </location>
</feature>
<proteinExistence type="predicted"/>
<keyword evidence="6" id="KW-0653">Protein transport</keyword>
<reference evidence="17" key="2">
    <citation type="submission" date="2025-08" db="UniProtKB">
        <authorList>
            <consortium name="Ensembl"/>
        </authorList>
    </citation>
    <scope>IDENTIFICATION</scope>
</reference>
<evidence type="ECO:0000256" key="14">
    <source>
        <dbReference type="SAM" id="MobiDB-lite"/>
    </source>
</evidence>
<feature type="compositionally biased region" description="Acidic residues" evidence="14">
    <location>
        <begin position="8"/>
        <end position="19"/>
    </location>
</feature>
<feature type="domain" description="RH1" evidence="15">
    <location>
        <begin position="19"/>
        <end position="108"/>
    </location>
</feature>
<dbReference type="AlphaFoldDB" id="A0A8C2PNF2"/>
<evidence type="ECO:0000256" key="11">
    <source>
        <dbReference type="ARBA" id="ARBA00040819"/>
    </source>
</evidence>
<keyword evidence="10" id="KW-0966">Cell projection</keyword>
<organism evidence="17">
    <name type="scientific">Capra hircus</name>
    <name type="common">Goat</name>
    <dbReference type="NCBI Taxonomy" id="9925"/>
    <lineage>
        <taxon>Eukaryota</taxon>
        <taxon>Metazoa</taxon>
        <taxon>Chordata</taxon>
        <taxon>Craniata</taxon>
        <taxon>Vertebrata</taxon>
        <taxon>Euteleostomi</taxon>
        <taxon>Mammalia</taxon>
        <taxon>Eutheria</taxon>
        <taxon>Laurasiatheria</taxon>
        <taxon>Artiodactyla</taxon>
        <taxon>Ruminantia</taxon>
        <taxon>Pecora</taxon>
        <taxon>Bovidae</taxon>
        <taxon>Caprinae</taxon>
        <taxon>Capra</taxon>
    </lineage>
</organism>
<evidence type="ECO:0000313" key="17">
    <source>
        <dbReference type="Ensembl" id="ENSCHIP00010019965.1"/>
    </source>
</evidence>
<protein>
    <recommendedName>
        <fullName evidence="11">RILP-like protein 2</fullName>
    </recommendedName>
</protein>
<evidence type="ECO:0000256" key="10">
    <source>
        <dbReference type="ARBA" id="ARBA00023273"/>
    </source>
</evidence>
<evidence type="ECO:0000256" key="8">
    <source>
        <dbReference type="ARBA" id="ARBA00023069"/>
    </source>
</evidence>
<dbReference type="PANTHER" id="PTHR21502">
    <property type="entry name" value="ZINC FINGER PROTEIN DZIP1"/>
    <property type="match status" value="1"/>
</dbReference>
<dbReference type="PROSITE" id="PS51776">
    <property type="entry name" value="RH1"/>
    <property type="match status" value="1"/>
</dbReference>
<evidence type="ECO:0000256" key="9">
    <source>
        <dbReference type="ARBA" id="ARBA00023212"/>
    </source>
</evidence>
<keyword evidence="5" id="KW-0963">Cytoplasm</keyword>
<dbReference type="GO" id="GO:0036064">
    <property type="term" value="C:ciliary basal body"/>
    <property type="evidence" value="ECO:0007669"/>
    <property type="project" value="TreeGrafter"/>
</dbReference>
<dbReference type="GO" id="GO:0005829">
    <property type="term" value="C:cytosol"/>
    <property type="evidence" value="ECO:0007669"/>
    <property type="project" value="UniProtKB-SubCell"/>
</dbReference>
<dbReference type="GO" id="GO:0031267">
    <property type="term" value="F:small GTPase binding"/>
    <property type="evidence" value="ECO:0007669"/>
    <property type="project" value="TreeGrafter"/>
</dbReference>
<dbReference type="Gene3D" id="6.10.230.10">
    <property type="match status" value="1"/>
</dbReference>
<evidence type="ECO:0000256" key="12">
    <source>
        <dbReference type="ARBA" id="ARBA00059441"/>
    </source>
</evidence>
<dbReference type="CDD" id="cd14445">
    <property type="entry name" value="RILP-like"/>
    <property type="match status" value="1"/>
</dbReference>
<comment type="function">
    <text evidence="12">Involved in cell shape and neuronal morphogenesis, positively regulating the establishment and maintenance of dendritic spines. Plays a role in cellular protein transport, including protein transport away from primary cilia. May function via activation of RAC1 and PAK1.</text>
</comment>
<dbReference type="PANTHER" id="PTHR21502:SF2">
    <property type="entry name" value="RILP-LIKE PROTEIN 2"/>
    <property type="match status" value="1"/>
</dbReference>
<dbReference type="Pfam" id="PF09744">
    <property type="entry name" value="RH1"/>
    <property type="match status" value="1"/>
</dbReference>
<dbReference type="GO" id="GO:0060271">
    <property type="term" value="P:cilium assembly"/>
    <property type="evidence" value="ECO:0007669"/>
    <property type="project" value="TreeGrafter"/>
</dbReference>
<comment type="subcellular location">
    <subcellularLocation>
        <location evidence="1">Cell projection</location>
        <location evidence="1">Cilium</location>
    </subcellularLocation>
    <subcellularLocation>
        <location evidence="2">Cytoplasm</location>
        <location evidence="2">Cytoskeleton</location>
        <location evidence="2">Microtubule organizing center</location>
        <location evidence="2">Centrosome</location>
    </subcellularLocation>
    <subcellularLocation>
        <location evidence="3">Cytoplasm</location>
        <location evidence="3">Cytosol</location>
    </subcellularLocation>
</comment>
<evidence type="ECO:0000256" key="5">
    <source>
        <dbReference type="ARBA" id="ARBA00022490"/>
    </source>
</evidence>
<reference evidence="17" key="1">
    <citation type="submission" date="2019-03" db="EMBL/GenBank/DDBJ databases">
        <title>Genome sequencing and reference-guided assembly of Black Bengal Goat (Capra hircus).</title>
        <authorList>
            <person name="Siddiki A.Z."/>
            <person name="Baten A."/>
            <person name="Billah M."/>
            <person name="Alam M.A.U."/>
            <person name="Shawrob K.S.M."/>
            <person name="Saha S."/>
            <person name="Chowdhury M."/>
            <person name="Rahman A.H."/>
            <person name="Stear M."/>
            <person name="Miah G."/>
            <person name="Das G.B."/>
            <person name="Hossain M.M."/>
            <person name="Kumkum M."/>
            <person name="Islam M.S."/>
            <person name="Mollah A.M."/>
            <person name="Ahsan A."/>
            <person name="Tusar F."/>
            <person name="Khan M.K.I."/>
        </authorList>
    </citation>
    <scope>NUCLEOTIDE SEQUENCE [LARGE SCALE GENOMIC DNA]</scope>
</reference>
<dbReference type="InterPro" id="IPR034744">
    <property type="entry name" value="RH2"/>
</dbReference>
<evidence type="ECO:0000256" key="13">
    <source>
        <dbReference type="SAM" id="Coils"/>
    </source>
</evidence>
<dbReference type="SUPFAM" id="SSF161256">
    <property type="entry name" value="RILP dimerisation region"/>
    <property type="match status" value="1"/>
</dbReference>
<dbReference type="InterPro" id="IPR034743">
    <property type="entry name" value="RH1"/>
</dbReference>
<evidence type="ECO:0000259" key="15">
    <source>
        <dbReference type="PROSITE" id="PS51776"/>
    </source>
</evidence>
<dbReference type="GO" id="GO:0046983">
    <property type="term" value="F:protein dimerization activity"/>
    <property type="evidence" value="ECO:0007669"/>
    <property type="project" value="InterPro"/>
</dbReference>
<sequence>MEEPPLREEEEEEEEDEAGPEGALGKSPLQLTAEDVYDISYVMGRELMALGSDPRVTQLQFKIVRVLEMLETLVNEGNLTVEELRLERDNLRKELEGLRREGSAAGPEVNLGPDKMVVDLTDPNRPRFTLQELRDVLQERNKLKSQLLVVQEELQCYKRWALLPWGSCSADPGPVWSYLICYLSVLMFVQSTYWRPTLCQKLFPALRVEQETKWEVRARLAGR</sequence>
<evidence type="ECO:0000256" key="3">
    <source>
        <dbReference type="ARBA" id="ARBA00004514"/>
    </source>
</evidence>
<dbReference type="FunFam" id="1.20.58.1770:FF:000003">
    <property type="entry name" value="RILP-like protein 2 isoform X1"/>
    <property type="match status" value="1"/>
</dbReference>
<dbReference type="InterPro" id="IPR021563">
    <property type="entry name" value="RILP_dimer"/>
</dbReference>
<evidence type="ECO:0000256" key="6">
    <source>
        <dbReference type="ARBA" id="ARBA00022927"/>
    </source>
</evidence>
<evidence type="ECO:0000259" key="16">
    <source>
        <dbReference type="PROSITE" id="PS51777"/>
    </source>
</evidence>
<keyword evidence="7 13" id="KW-0175">Coiled coil</keyword>
<keyword evidence="9" id="KW-0206">Cytoskeleton</keyword>
<dbReference type="InterPro" id="IPR051241">
    <property type="entry name" value="DZIP_RILPL"/>
</dbReference>
<accession>A0A8C2PNF2</accession>
<dbReference type="GO" id="GO:0015031">
    <property type="term" value="P:protein transport"/>
    <property type="evidence" value="ECO:0007669"/>
    <property type="project" value="UniProtKB-KW"/>
</dbReference>
<dbReference type="GO" id="GO:0051959">
    <property type="term" value="F:dynein light intermediate chain binding"/>
    <property type="evidence" value="ECO:0007669"/>
    <property type="project" value="TreeGrafter"/>
</dbReference>
<name>A0A8C2PNF2_CAPHI</name>
<dbReference type="Gene3D" id="1.20.58.1770">
    <property type="match status" value="1"/>
</dbReference>
<feature type="domain" description="RH2" evidence="16">
    <location>
        <begin position="125"/>
        <end position="211"/>
    </location>
</feature>
<keyword evidence="4" id="KW-0813">Transport</keyword>
<evidence type="ECO:0000256" key="2">
    <source>
        <dbReference type="ARBA" id="ARBA00004300"/>
    </source>
</evidence>
<evidence type="ECO:0000256" key="1">
    <source>
        <dbReference type="ARBA" id="ARBA00004138"/>
    </source>
</evidence>
<evidence type="ECO:0000256" key="7">
    <source>
        <dbReference type="ARBA" id="ARBA00023054"/>
    </source>
</evidence>